<dbReference type="PROSITE" id="PS51987">
    <property type="entry name" value="GS_CATALYTIC"/>
    <property type="match status" value="1"/>
</dbReference>
<gene>
    <name evidence="8" type="ORF">SAMN02746019_00021970</name>
</gene>
<dbReference type="GO" id="GO:0005524">
    <property type="term" value="F:ATP binding"/>
    <property type="evidence" value="ECO:0007669"/>
    <property type="project" value="UniProtKB-KW"/>
</dbReference>
<evidence type="ECO:0000256" key="5">
    <source>
        <dbReference type="PROSITE-ProRule" id="PRU01331"/>
    </source>
</evidence>
<dbReference type="SUPFAM" id="SSF55931">
    <property type="entry name" value="Glutamine synthetase/guanido kinase"/>
    <property type="match status" value="1"/>
</dbReference>
<dbReference type="InterPro" id="IPR036651">
    <property type="entry name" value="Gln_synt_N_sf"/>
</dbReference>
<evidence type="ECO:0000256" key="6">
    <source>
        <dbReference type="RuleBase" id="RU000384"/>
    </source>
</evidence>
<dbReference type="Proteomes" id="UP000197025">
    <property type="component" value="Unassembled WGS sequence"/>
</dbReference>
<dbReference type="InterPro" id="IPR008147">
    <property type="entry name" value="Gln_synt_N"/>
</dbReference>
<name>A0A212PXX0_9CHLR</name>
<dbReference type="PANTHER" id="PTHR43785">
    <property type="entry name" value="GAMMA-GLUTAMYLPUTRESCINE SYNTHETASE"/>
    <property type="match status" value="1"/>
</dbReference>
<dbReference type="Pfam" id="PF16952">
    <property type="entry name" value="Gln-synt_N_2"/>
    <property type="match status" value="1"/>
</dbReference>
<dbReference type="InterPro" id="IPR014746">
    <property type="entry name" value="Gln_synth/guanido_kin_cat_dom"/>
</dbReference>
<organism evidence="8 9">
    <name type="scientific">Thermoflexus hugenholtzii JAD2</name>
    <dbReference type="NCBI Taxonomy" id="877466"/>
    <lineage>
        <taxon>Bacteria</taxon>
        <taxon>Bacillati</taxon>
        <taxon>Chloroflexota</taxon>
        <taxon>Thermoflexia</taxon>
        <taxon>Thermoflexales</taxon>
        <taxon>Thermoflexaceae</taxon>
        <taxon>Thermoflexus</taxon>
    </lineage>
</organism>
<evidence type="ECO:0000313" key="8">
    <source>
        <dbReference type="EMBL" id="SNB51803.1"/>
    </source>
</evidence>
<evidence type="ECO:0000313" key="9">
    <source>
        <dbReference type="Proteomes" id="UP000197025"/>
    </source>
</evidence>
<dbReference type="GO" id="GO:0004356">
    <property type="term" value="F:glutamine synthetase activity"/>
    <property type="evidence" value="ECO:0007669"/>
    <property type="project" value="InterPro"/>
</dbReference>
<dbReference type="InterPro" id="IPR008146">
    <property type="entry name" value="Gln_synth_cat_dom"/>
</dbReference>
<dbReference type="RefSeq" id="WP_088569984.1">
    <property type="nucleotide sequence ID" value="NZ_FYEK01000003.1"/>
</dbReference>
<keyword evidence="3" id="KW-0547">Nucleotide-binding</keyword>
<evidence type="ECO:0000259" key="7">
    <source>
        <dbReference type="PROSITE" id="PS51987"/>
    </source>
</evidence>
<evidence type="ECO:0000256" key="2">
    <source>
        <dbReference type="ARBA" id="ARBA00022598"/>
    </source>
</evidence>
<dbReference type="SUPFAM" id="SSF54368">
    <property type="entry name" value="Glutamine synthetase, N-terminal domain"/>
    <property type="match status" value="1"/>
</dbReference>
<dbReference type="Gene3D" id="3.10.20.70">
    <property type="entry name" value="Glutamine synthetase, N-terminal domain"/>
    <property type="match status" value="1"/>
</dbReference>
<dbReference type="SMART" id="SM01230">
    <property type="entry name" value="Gln-synt_C"/>
    <property type="match status" value="1"/>
</dbReference>
<proteinExistence type="inferred from homology"/>
<sequence length="448" mass="49162">MAPGKSAVLAAIRTHQIRYVRFIWCDNAGLIRAKAVHAAFLEDYLEGAGLGIAAAQQALPVMIDALAPGSGLTPAGEVHMQADWSTFTPLPYAPGHARVLTDIYEGDAPWPHCPRSFLRRMIEQAGRRGWRIMAAFENEFYLLRREGDQWLPADTTVFAQTAALDAMAPVLEELTAALEAQGVLPEMIYAESGPGQFEMPIRYAEALRAADNQIIFRETVRAVARRHGLVASFVPKIFPDKAGSGAHLHFSLWRGDRNCIADPRRPDTLSAEARAFIAGILHHLPALMALTTPSPNSFKRIRPRFWSGAFTSWGYGNREAAVRVPQPPAGRPITHIELKTVDPSCNPYLALGAVIAAGLDGLDKGLDPGEPVQMDPADLPESERAARGIRPLPSTLGEAIAALEQDEVLLQALGPELARSYLAVRRAEWEAMKDMPHEEEVRILLERY</sequence>
<reference evidence="9" key="1">
    <citation type="submission" date="2017-06" db="EMBL/GenBank/DDBJ databases">
        <authorList>
            <person name="Varghese N."/>
            <person name="Submissions S."/>
        </authorList>
    </citation>
    <scope>NUCLEOTIDE SEQUENCE [LARGE SCALE GENOMIC DNA]</scope>
    <source>
        <strain evidence="9">JAD2</strain>
    </source>
</reference>
<feature type="domain" description="GS catalytic" evidence="7">
    <location>
        <begin position="114"/>
        <end position="448"/>
    </location>
</feature>
<dbReference type="PANTHER" id="PTHR43785:SF2">
    <property type="entry name" value="TYPE-1 GLUTAMINE SYNTHETASE 1"/>
    <property type="match status" value="1"/>
</dbReference>
<evidence type="ECO:0000256" key="1">
    <source>
        <dbReference type="ARBA" id="ARBA00009897"/>
    </source>
</evidence>
<keyword evidence="4" id="KW-0067">ATP-binding</keyword>
<protein>
    <submittedName>
        <fullName evidence="8">Glutamine synthetase</fullName>
    </submittedName>
</protein>
<dbReference type="EMBL" id="FYEK01000003">
    <property type="protein sequence ID" value="SNB51803.1"/>
    <property type="molecule type" value="Genomic_DNA"/>
</dbReference>
<comment type="similarity">
    <text evidence="1 5 6">Belongs to the glutamine synthetase family.</text>
</comment>
<dbReference type="Pfam" id="PF00120">
    <property type="entry name" value="Gln-synt_C"/>
    <property type="match status" value="1"/>
</dbReference>
<keyword evidence="2" id="KW-0436">Ligase</keyword>
<dbReference type="OrthoDB" id="9807095at2"/>
<dbReference type="Gene3D" id="3.30.590.10">
    <property type="entry name" value="Glutamine synthetase/guanido kinase, catalytic domain"/>
    <property type="match status" value="1"/>
</dbReference>
<dbReference type="AlphaFoldDB" id="A0A212PXX0"/>
<evidence type="ECO:0000256" key="3">
    <source>
        <dbReference type="ARBA" id="ARBA00022741"/>
    </source>
</evidence>
<dbReference type="GO" id="GO:0006542">
    <property type="term" value="P:glutamine biosynthetic process"/>
    <property type="evidence" value="ECO:0007669"/>
    <property type="project" value="InterPro"/>
</dbReference>
<accession>A0A212PXX0</accession>
<evidence type="ECO:0000256" key="4">
    <source>
        <dbReference type="ARBA" id="ARBA00022840"/>
    </source>
</evidence>
<keyword evidence="9" id="KW-1185">Reference proteome</keyword>
<dbReference type="InParanoid" id="A0A212PXX0"/>